<keyword evidence="1" id="KW-1003">Cell membrane</keyword>
<dbReference type="STRING" id="1895771.BGO89_08670"/>
<reference evidence="8 9" key="1">
    <citation type="submission" date="2016-09" db="EMBL/GenBank/DDBJ databases">
        <title>Genome-resolved meta-omics ties microbial dynamics to process performance in biotechnology for thiocyanate degradation.</title>
        <authorList>
            <person name="Kantor R.S."/>
            <person name="Huddy R.J."/>
            <person name="Iyer R."/>
            <person name="Thomas B.C."/>
            <person name="Brown C.T."/>
            <person name="Anantharaman K."/>
            <person name="Tringe S."/>
            <person name="Hettich R.L."/>
            <person name="Harrison S.T."/>
            <person name="Banfield J.F."/>
        </authorList>
    </citation>
    <scope>NUCLEOTIDE SEQUENCE [LARGE SCALE GENOMIC DNA]</scope>
    <source>
        <strain evidence="8">59-99</strain>
    </source>
</reference>
<organism evidence="8 9">
    <name type="scientific">Candidatus Kapaibacterium thiocyanatum</name>
    <dbReference type="NCBI Taxonomy" id="1895771"/>
    <lineage>
        <taxon>Bacteria</taxon>
        <taxon>Pseudomonadati</taxon>
        <taxon>Candidatus Kapaibacteriota</taxon>
        <taxon>Candidatus Kapaibacteriia</taxon>
        <taxon>Candidatus Kapaibacteriales</taxon>
        <taxon>Candidatus Kapaibacteriaceae</taxon>
        <taxon>Candidatus Kapaibacterium</taxon>
    </lineage>
</organism>
<dbReference type="GO" id="GO:0046872">
    <property type="term" value="F:metal ion binding"/>
    <property type="evidence" value="ECO:0007669"/>
    <property type="project" value="UniProtKB-KW"/>
</dbReference>
<name>A0A1M3KY53_9BACT</name>
<dbReference type="InterPro" id="IPR029052">
    <property type="entry name" value="Metallo-depent_PP-like"/>
</dbReference>
<dbReference type="GO" id="GO:0009245">
    <property type="term" value="P:lipid A biosynthetic process"/>
    <property type="evidence" value="ECO:0007669"/>
    <property type="project" value="TreeGrafter"/>
</dbReference>
<evidence type="ECO:0000256" key="5">
    <source>
        <dbReference type="ARBA" id="ARBA00023136"/>
    </source>
</evidence>
<evidence type="ECO:0000313" key="9">
    <source>
        <dbReference type="Proteomes" id="UP000184233"/>
    </source>
</evidence>
<dbReference type="SUPFAM" id="SSF56300">
    <property type="entry name" value="Metallo-dependent phosphatases"/>
    <property type="match status" value="1"/>
</dbReference>
<keyword evidence="2" id="KW-0997">Cell inner membrane</keyword>
<dbReference type="InterPro" id="IPR004843">
    <property type="entry name" value="Calcineurin-like_PHP"/>
</dbReference>
<dbReference type="EMBL" id="MKVH01000024">
    <property type="protein sequence ID" value="OJX57320.1"/>
    <property type="molecule type" value="Genomic_DNA"/>
</dbReference>
<dbReference type="GO" id="GO:0016020">
    <property type="term" value="C:membrane"/>
    <property type="evidence" value="ECO:0007669"/>
    <property type="project" value="GOC"/>
</dbReference>
<evidence type="ECO:0000313" key="8">
    <source>
        <dbReference type="EMBL" id="OJX57320.1"/>
    </source>
</evidence>
<proteinExistence type="predicted"/>
<sequence length="259" mass="29394">MSGQYVYFVSDVHLGFGSRDRDREREALLLRLLDRMSSNAAHLFIVGDLFDYWFDYRTVIPRGHVRTLAALAGLREQGLPITYLMGNHDFGHFTYFHEELGITVVTGDVHADIAGSRFYIAHGDGKAHNDKGYLILRSILRNRFAQRIYRMLHPNLGIGLAAHTSHGSRDYTTARDFGPVDGIRDFAIEKIHEGYDVVVMGHRHRAMEERRPDGTYVNLGDWLGNDPTFGIFDPATRIMSLGSVHEYLQSGLVYIAPQQ</sequence>
<dbReference type="Gene3D" id="3.60.21.10">
    <property type="match status" value="1"/>
</dbReference>
<keyword evidence="5" id="KW-0472">Membrane</keyword>
<dbReference type="AlphaFoldDB" id="A0A1M3KY53"/>
<evidence type="ECO:0000256" key="4">
    <source>
        <dbReference type="ARBA" id="ARBA00022801"/>
    </source>
</evidence>
<evidence type="ECO:0000256" key="1">
    <source>
        <dbReference type="ARBA" id="ARBA00022475"/>
    </source>
</evidence>
<dbReference type="CDD" id="cd07398">
    <property type="entry name" value="MPP_YbbF-LpxH"/>
    <property type="match status" value="1"/>
</dbReference>
<keyword evidence="3" id="KW-0479">Metal-binding</keyword>
<gene>
    <name evidence="8" type="ORF">BGO89_08670</name>
</gene>
<comment type="caution">
    <text evidence="8">The sequence shown here is derived from an EMBL/GenBank/DDBJ whole genome shotgun (WGS) entry which is preliminary data.</text>
</comment>
<dbReference type="InterPro" id="IPR043461">
    <property type="entry name" value="LpxH-like"/>
</dbReference>
<evidence type="ECO:0000256" key="6">
    <source>
        <dbReference type="ARBA" id="ARBA00023211"/>
    </source>
</evidence>
<feature type="domain" description="Calcineurin-like phosphoesterase" evidence="7">
    <location>
        <begin position="6"/>
        <end position="205"/>
    </location>
</feature>
<evidence type="ECO:0000256" key="2">
    <source>
        <dbReference type="ARBA" id="ARBA00022519"/>
    </source>
</evidence>
<dbReference type="Pfam" id="PF00149">
    <property type="entry name" value="Metallophos"/>
    <property type="match status" value="1"/>
</dbReference>
<accession>A0A1M3KY53</accession>
<keyword evidence="6" id="KW-0464">Manganese</keyword>
<evidence type="ECO:0000256" key="3">
    <source>
        <dbReference type="ARBA" id="ARBA00022723"/>
    </source>
</evidence>
<evidence type="ECO:0000259" key="7">
    <source>
        <dbReference type="Pfam" id="PF00149"/>
    </source>
</evidence>
<keyword evidence="4" id="KW-0378">Hydrolase</keyword>
<dbReference type="PANTHER" id="PTHR34990">
    <property type="entry name" value="UDP-2,3-DIACYLGLUCOSAMINE HYDROLASE-RELATED"/>
    <property type="match status" value="1"/>
</dbReference>
<dbReference type="GO" id="GO:0008758">
    <property type="term" value="F:UDP-2,3-diacylglucosamine hydrolase activity"/>
    <property type="evidence" value="ECO:0007669"/>
    <property type="project" value="TreeGrafter"/>
</dbReference>
<protein>
    <recommendedName>
        <fullName evidence="7">Calcineurin-like phosphoesterase domain-containing protein</fullName>
    </recommendedName>
</protein>
<dbReference type="PANTHER" id="PTHR34990:SF1">
    <property type="entry name" value="UDP-2,3-DIACYLGLUCOSAMINE HYDROLASE"/>
    <property type="match status" value="1"/>
</dbReference>
<dbReference type="Proteomes" id="UP000184233">
    <property type="component" value="Unassembled WGS sequence"/>
</dbReference>